<dbReference type="PROSITE" id="PS50042">
    <property type="entry name" value="CNMP_BINDING_3"/>
    <property type="match status" value="1"/>
</dbReference>
<feature type="transmembrane region" description="Helical" evidence="8">
    <location>
        <begin position="246"/>
        <end position="268"/>
    </location>
</feature>
<keyword evidence="6 8" id="KW-1133">Transmembrane helix</keyword>
<evidence type="ECO:0000259" key="9">
    <source>
        <dbReference type="PROSITE" id="PS50042"/>
    </source>
</evidence>
<dbReference type="InterPro" id="IPR036513">
    <property type="entry name" value="STAS_dom_sf"/>
</dbReference>
<dbReference type="Pfam" id="PF00027">
    <property type="entry name" value="cNMP_binding"/>
    <property type="match status" value="1"/>
</dbReference>
<dbReference type="InterPro" id="IPR018490">
    <property type="entry name" value="cNMP-bd_dom_sf"/>
</dbReference>
<evidence type="ECO:0000313" key="11">
    <source>
        <dbReference type="EMBL" id="CDZ96940.1"/>
    </source>
</evidence>
<dbReference type="Gene3D" id="2.60.120.10">
    <property type="entry name" value="Jelly Rolls"/>
    <property type="match status" value="1"/>
</dbReference>
<feature type="domain" description="Cyclic nucleotide-binding" evidence="9">
    <location>
        <begin position="648"/>
        <end position="750"/>
    </location>
</feature>
<feature type="transmembrane region" description="Helical" evidence="8">
    <location>
        <begin position="371"/>
        <end position="403"/>
    </location>
</feature>
<proteinExistence type="predicted"/>
<dbReference type="SUPFAM" id="SSF52091">
    <property type="entry name" value="SpoIIaa-like"/>
    <property type="match status" value="1"/>
</dbReference>
<evidence type="ECO:0000256" key="3">
    <source>
        <dbReference type="ARBA" id="ARBA00022554"/>
    </source>
</evidence>
<dbReference type="CDD" id="cd00038">
    <property type="entry name" value="CAP_ED"/>
    <property type="match status" value="1"/>
</dbReference>
<keyword evidence="5" id="KW-0029">Amino-acid transport</keyword>
<comment type="subcellular location">
    <subcellularLocation>
        <location evidence="1">Vacuole membrane</location>
        <topology evidence="1">Multi-pass membrane protein</topology>
    </subcellularLocation>
</comment>
<dbReference type="InterPro" id="IPR002645">
    <property type="entry name" value="STAS_dom"/>
</dbReference>
<dbReference type="InterPro" id="IPR000595">
    <property type="entry name" value="cNMP-bd_dom"/>
</dbReference>
<evidence type="ECO:0000256" key="5">
    <source>
        <dbReference type="ARBA" id="ARBA00022970"/>
    </source>
</evidence>
<feature type="transmembrane region" description="Helical" evidence="8">
    <location>
        <begin position="44"/>
        <end position="64"/>
    </location>
</feature>
<keyword evidence="4 8" id="KW-0812">Transmembrane</keyword>
<feature type="domain" description="STAS" evidence="10">
    <location>
        <begin position="443"/>
        <end position="553"/>
    </location>
</feature>
<evidence type="ECO:0000256" key="6">
    <source>
        <dbReference type="ARBA" id="ARBA00022989"/>
    </source>
</evidence>
<dbReference type="InterPro" id="IPR052706">
    <property type="entry name" value="Membrane-Transporter-like"/>
</dbReference>
<dbReference type="FunFam" id="3.30.750.24:FF:000012">
    <property type="entry name" value="Sulfate transporter family protein"/>
    <property type="match status" value="1"/>
</dbReference>
<dbReference type="EMBL" id="LN483167">
    <property type="protein sequence ID" value="CDZ96940.1"/>
    <property type="molecule type" value="Genomic_DNA"/>
</dbReference>
<reference evidence="11" key="1">
    <citation type="submission" date="2014-08" db="EMBL/GenBank/DDBJ databases">
        <authorList>
            <person name="Sharma Rahul"/>
            <person name="Thines Marco"/>
        </authorList>
    </citation>
    <scope>NUCLEOTIDE SEQUENCE</scope>
</reference>
<organism evidence="11">
    <name type="scientific">Phaffia rhodozyma</name>
    <name type="common">Yeast</name>
    <name type="synonym">Xanthophyllomyces dendrorhous</name>
    <dbReference type="NCBI Taxonomy" id="264483"/>
    <lineage>
        <taxon>Eukaryota</taxon>
        <taxon>Fungi</taxon>
        <taxon>Dikarya</taxon>
        <taxon>Basidiomycota</taxon>
        <taxon>Agaricomycotina</taxon>
        <taxon>Tremellomycetes</taxon>
        <taxon>Cystofilobasidiales</taxon>
        <taxon>Mrakiaceae</taxon>
        <taxon>Phaffia</taxon>
    </lineage>
</organism>
<dbReference type="InterPro" id="IPR011547">
    <property type="entry name" value="SLC26A/SulP_dom"/>
</dbReference>
<keyword evidence="3" id="KW-0926">Vacuole</keyword>
<name>A0A0F7SFC4_PHARH</name>
<dbReference type="Gene3D" id="3.30.750.24">
    <property type="entry name" value="STAS domain"/>
    <property type="match status" value="1"/>
</dbReference>
<evidence type="ECO:0000259" key="10">
    <source>
        <dbReference type="PROSITE" id="PS50801"/>
    </source>
</evidence>
<protein>
    <submittedName>
        <fullName evidence="11">Vacuole protein</fullName>
    </submittedName>
</protein>
<dbReference type="SUPFAM" id="SSF51206">
    <property type="entry name" value="cAMP-binding domain-like"/>
    <property type="match status" value="1"/>
</dbReference>
<dbReference type="CDD" id="cd07042">
    <property type="entry name" value="STAS_SulP_like_sulfate_transporter"/>
    <property type="match status" value="1"/>
</dbReference>
<keyword evidence="2" id="KW-0813">Transport</keyword>
<dbReference type="GO" id="GO:0000329">
    <property type="term" value="C:fungal-type vacuole membrane"/>
    <property type="evidence" value="ECO:0007669"/>
    <property type="project" value="UniProtKB-ARBA"/>
</dbReference>
<feature type="transmembrane region" description="Helical" evidence="8">
    <location>
        <begin position="178"/>
        <end position="200"/>
    </location>
</feature>
<dbReference type="PANTHER" id="PTHR43310">
    <property type="entry name" value="SULFATE TRANSPORTER YBAR-RELATED"/>
    <property type="match status" value="1"/>
</dbReference>
<dbReference type="PANTHER" id="PTHR43310:SF4">
    <property type="entry name" value="AFR304WP"/>
    <property type="match status" value="1"/>
</dbReference>
<evidence type="ECO:0000256" key="4">
    <source>
        <dbReference type="ARBA" id="ARBA00022692"/>
    </source>
</evidence>
<dbReference type="Pfam" id="PF01740">
    <property type="entry name" value="STAS"/>
    <property type="match status" value="1"/>
</dbReference>
<dbReference type="Pfam" id="PF00916">
    <property type="entry name" value="Sulfate_transp"/>
    <property type="match status" value="1"/>
</dbReference>
<evidence type="ECO:0000256" key="2">
    <source>
        <dbReference type="ARBA" id="ARBA00022448"/>
    </source>
</evidence>
<dbReference type="GO" id="GO:0034490">
    <property type="term" value="P:basic amino acid transmembrane import into vacuole"/>
    <property type="evidence" value="ECO:0007669"/>
    <property type="project" value="UniProtKB-ARBA"/>
</dbReference>
<feature type="transmembrane region" description="Helical" evidence="8">
    <location>
        <begin position="100"/>
        <end position="122"/>
    </location>
</feature>
<sequence>MFPSNAIFPDFGVVGVSMFFMSCIVSQLTFTLGGSIFKAGNGSMMIEAVPFFHILVNTITAEVGEENPHVIIATTMAAFAFSSFLTGAVFFGLGKFKLGALVGFFPRSILIGAIGGVGVFLIETGLEVAAGIEGEGIDFTHNTYVQLFGSAHNVLLWAIPLFLALFLRLISLRYTHELVFPAYFLVVPIIFYIVIAIIGVDFETLRKNRWVFEVGQVKEPWYTFYSYYDFRQVHWGAFWKSMSTQFALVFFGILHVPLNVPALGVSLCEDNVKLDRELIAHGYSNILSGCVGSVPNYLCYVNTVLFYRVGGGTRLAALMLAAATAGIMVAGPSVIGFLPIMVVAALIFVLGLDLAKEAVWDTRHKVNRWEYVTIVAITIGMTIWDFVIGLFIGIVMACIFFVIQNSKRRAIRAAFNGSVARSTVRRPASQSAFIKDVGRQTQVVKLQGFLFFGTISAVEGEIRNMLDIAVWQHNPIRFLIVDLWLVYGLDLSSAEAFVRIQRLLEAKGVVLVFCGCHPEGVVGKALQAVELWSDQGNNSVQVVDTLNDALEWTENNYLSAFYGAPNRKLEQQPAAREFNIASSQVPFSLGESHENSPRRKHLVQAGDLTFKSSDIHLRHEPSSNGSLSPNPTLSLAPPLPTLLKTFRTYTDLKEDFWFQLVPYLESVHAKQGQILWSQGDEPDGMYLIESGMLRAVYEYAEHTRLVQETMVSGVVAGELSTLAGTPRNATVTVEVPSVLWKLDNTKLEKLQKNHPKVAAEFIRILLKITSQEHDVLSAHLMTTLS</sequence>
<evidence type="ECO:0000256" key="1">
    <source>
        <dbReference type="ARBA" id="ARBA00004128"/>
    </source>
</evidence>
<feature type="transmembrane region" description="Helical" evidence="8">
    <location>
        <begin position="318"/>
        <end position="351"/>
    </location>
</feature>
<keyword evidence="7 8" id="KW-0472">Membrane</keyword>
<dbReference type="AlphaFoldDB" id="A0A0F7SFC4"/>
<dbReference type="SMART" id="SM00100">
    <property type="entry name" value="cNMP"/>
    <property type="match status" value="1"/>
</dbReference>
<dbReference type="InterPro" id="IPR014710">
    <property type="entry name" value="RmlC-like_jellyroll"/>
</dbReference>
<accession>A0A0F7SFC4</accession>
<dbReference type="PROSITE" id="PS50801">
    <property type="entry name" value="STAS"/>
    <property type="match status" value="1"/>
</dbReference>
<evidence type="ECO:0000256" key="7">
    <source>
        <dbReference type="ARBA" id="ARBA00023136"/>
    </source>
</evidence>
<evidence type="ECO:0000256" key="8">
    <source>
        <dbReference type="SAM" id="Phobius"/>
    </source>
</evidence>
<feature type="transmembrane region" description="Helical" evidence="8">
    <location>
        <begin position="70"/>
        <end position="93"/>
    </location>
</feature>
<feature type="transmembrane region" description="Helical" evidence="8">
    <location>
        <begin position="12"/>
        <end position="32"/>
    </location>
</feature>
<feature type="transmembrane region" description="Helical" evidence="8">
    <location>
        <begin position="154"/>
        <end position="171"/>
    </location>
</feature>